<name>A0A839N7I8_9MICO</name>
<sequence length="106" mass="10704">MVLGDLKTIDGLAPQDGALGQDYTNLSNAYGFLEQAGLPRGADGNAYLGGLEAMIGLASDAAASAPTDAADAHASYLSAREQTQPILDDINTALGTHYVVPAAPAS</sequence>
<keyword evidence="2" id="KW-1185">Reference proteome</keyword>
<dbReference type="EMBL" id="JACHVQ010000001">
    <property type="protein sequence ID" value="MBB2890642.1"/>
    <property type="molecule type" value="Genomic_DNA"/>
</dbReference>
<gene>
    <name evidence="1" type="ORF">FHU39_000626</name>
</gene>
<evidence type="ECO:0000313" key="2">
    <source>
        <dbReference type="Proteomes" id="UP000559182"/>
    </source>
</evidence>
<reference evidence="1 2" key="1">
    <citation type="submission" date="2020-08" db="EMBL/GenBank/DDBJ databases">
        <title>Sequencing the genomes of 1000 actinobacteria strains.</title>
        <authorList>
            <person name="Klenk H.-P."/>
        </authorList>
    </citation>
    <scope>NUCLEOTIDE SEQUENCE [LARGE SCALE GENOMIC DNA]</scope>
    <source>
        <strain evidence="1 2">DSM 105369</strain>
    </source>
</reference>
<proteinExistence type="predicted"/>
<protein>
    <submittedName>
        <fullName evidence="1">Uncharacterized protein</fullName>
    </submittedName>
</protein>
<dbReference type="AlphaFoldDB" id="A0A839N7I8"/>
<dbReference type="Proteomes" id="UP000559182">
    <property type="component" value="Unassembled WGS sequence"/>
</dbReference>
<organism evidence="1 2">
    <name type="scientific">Flexivirga oryzae</name>
    <dbReference type="NCBI Taxonomy" id="1794944"/>
    <lineage>
        <taxon>Bacteria</taxon>
        <taxon>Bacillati</taxon>
        <taxon>Actinomycetota</taxon>
        <taxon>Actinomycetes</taxon>
        <taxon>Micrococcales</taxon>
        <taxon>Dermacoccaceae</taxon>
        <taxon>Flexivirga</taxon>
    </lineage>
</organism>
<comment type="caution">
    <text evidence="1">The sequence shown here is derived from an EMBL/GenBank/DDBJ whole genome shotgun (WGS) entry which is preliminary data.</text>
</comment>
<accession>A0A839N7I8</accession>
<evidence type="ECO:0000313" key="1">
    <source>
        <dbReference type="EMBL" id="MBB2890642.1"/>
    </source>
</evidence>